<feature type="transmembrane region" description="Helical" evidence="3">
    <location>
        <begin position="194"/>
        <end position="214"/>
    </location>
</feature>
<evidence type="ECO:0000313" key="4">
    <source>
        <dbReference type="EMBL" id="KAA8496631.1"/>
    </source>
</evidence>
<keyword evidence="3" id="KW-0472">Membrane</keyword>
<dbReference type="AlphaFoldDB" id="A0A5J4YYE4"/>
<protein>
    <submittedName>
        <fullName evidence="4">Uncharacterized protein</fullName>
    </submittedName>
</protein>
<dbReference type="OrthoDB" id="424372at2759"/>
<dbReference type="EMBL" id="VRMN01000002">
    <property type="protein sequence ID" value="KAA8496631.1"/>
    <property type="molecule type" value="Genomic_DNA"/>
</dbReference>
<keyword evidence="1" id="KW-0175">Coiled coil</keyword>
<organism evidence="4 5">
    <name type="scientific">Porphyridium purpureum</name>
    <name type="common">Red alga</name>
    <name type="synonym">Porphyridium cruentum</name>
    <dbReference type="NCBI Taxonomy" id="35688"/>
    <lineage>
        <taxon>Eukaryota</taxon>
        <taxon>Rhodophyta</taxon>
        <taxon>Bangiophyceae</taxon>
        <taxon>Porphyridiales</taxon>
        <taxon>Porphyridiaceae</taxon>
        <taxon>Porphyridium</taxon>
    </lineage>
</organism>
<sequence>MFVSTVYDGCAATQVAARRACCEVAVMNIAAVRFGRVGERAVTRACGSARRARQDDEHAAVAGVDTAEPAQPKDVSTSVEERVVNELAQRGIDLEELLNPSKVINLERKIESKKVELAALQDDAARALALTTEISKLEKQSEDEKRQVMFEWLKTTFAVQGVLGLVVGGALAKGGDFAHDSNVLSAAFFQGNEIPLVARALGFWLVWMFTIPSLRARKPSRTEKAALNMAFAAVPIANVAAPFITKDPWVIYCGDLVLLAACYAFYFVFKMDPKDAPKLRGKWKWLDWSSRM</sequence>
<feature type="transmembrane region" description="Helical" evidence="3">
    <location>
        <begin position="249"/>
        <end position="269"/>
    </location>
</feature>
<feature type="coiled-coil region" evidence="1">
    <location>
        <begin position="103"/>
        <end position="147"/>
    </location>
</feature>
<dbReference type="PANTHER" id="PTHR36359:SF1">
    <property type="entry name" value="PROTEIN RESISTANCE TO PHYTOPHTHORA 1, CHLOROPLASTIC"/>
    <property type="match status" value="1"/>
</dbReference>
<evidence type="ECO:0000256" key="3">
    <source>
        <dbReference type="SAM" id="Phobius"/>
    </source>
</evidence>
<keyword evidence="5" id="KW-1185">Reference proteome</keyword>
<keyword evidence="3" id="KW-0812">Transmembrane</keyword>
<feature type="region of interest" description="Disordered" evidence="2">
    <location>
        <begin position="57"/>
        <end position="76"/>
    </location>
</feature>
<dbReference type="InterPro" id="IPR044966">
    <property type="entry name" value="RPH1"/>
</dbReference>
<keyword evidence="3" id="KW-1133">Transmembrane helix</keyword>
<evidence type="ECO:0000256" key="2">
    <source>
        <dbReference type="SAM" id="MobiDB-lite"/>
    </source>
</evidence>
<name>A0A5J4YYE4_PORPP</name>
<feature type="transmembrane region" description="Helical" evidence="3">
    <location>
        <begin position="155"/>
        <end position="174"/>
    </location>
</feature>
<evidence type="ECO:0000256" key="1">
    <source>
        <dbReference type="SAM" id="Coils"/>
    </source>
</evidence>
<feature type="transmembrane region" description="Helical" evidence="3">
    <location>
        <begin position="226"/>
        <end position="243"/>
    </location>
</feature>
<proteinExistence type="predicted"/>
<dbReference type="PANTHER" id="PTHR36359">
    <property type="entry name" value="PROTEIN RESISTANCE TO PHYTOPHTHORA 1, CHLOROPLASTIC"/>
    <property type="match status" value="1"/>
</dbReference>
<dbReference type="GO" id="GO:0009507">
    <property type="term" value="C:chloroplast"/>
    <property type="evidence" value="ECO:0007669"/>
    <property type="project" value="TreeGrafter"/>
</dbReference>
<reference evidence="5" key="1">
    <citation type="journal article" date="2019" name="Nat. Commun.">
        <title>Expansion of phycobilisome linker gene families in mesophilic red algae.</title>
        <authorList>
            <person name="Lee J."/>
            <person name="Kim D."/>
            <person name="Bhattacharya D."/>
            <person name="Yoon H.S."/>
        </authorList>
    </citation>
    <scope>NUCLEOTIDE SEQUENCE [LARGE SCALE GENOMIC DNA]</scope>
    <source>
        <strain evidence="5">CCMP 1328</strain>
    </source>
</reference>
<accession>A0A5J4YYE4</accession>
<dbReference type="OMA" id="VFRGWLK"/>
<comment type="caution">
    <text evidence="4">The sequence shown here is derived from an EMBL/GenBank/DDBJ whole genome shotgun (WGS) entry which is preliminary data.</text>
</comment>
<dbReference type="GO" id="GO:0006952">
    <property type="term" value="P:defense response"/>
    <property type="evidence" value="ECO:0007669"/>
    <property type="project" value="InterPro"/>
</dbReference>
<evidence type="ECO:0000313" key="5">
    <source>
        <dbReference type="Proteomes" id="UP000324585"/>
    </source>
</evidence>
<gene>
    <name evidence="4" type="ORF">FVE85_0360</name>
</gene>
<dbReference type="Proteomes" id="UP000324585">
    <property type="component" value="Unassembled WGS sequence"/>
</dbReference>